<evidence type="ECO:0000256" key="3">
    <source>
        <dbReference type="ARBA" id="ARBA00022842"/>
    </source>
</evidence>
<reference evidence="6" key="1">
    <citation type="submission" date="2020-09" db="EMBL/GenBank/DDBJ databases">
        <title>Genome-Enabled Discovery of Anthraquinone Biosynthesis in Senna tora.</title>
        <authorList>
            <person name="Kang S.-H."/>
            <person name="Pandey R.P."/>
            <person name="Lee C.-M."/>
            <person name="Sim J.-S."/>
            <person name="Jeong J.-T."/>
            <person name="Choi B.-S."/>
            <person name="Jung M."/>
            <person name="Ginzburg D."/>
            <person name="Zhao K."/>
            <person name="Won S.Y."/>
            <person name="Oh T.-J."/>
            <person name="Yu Y."/>
            <person name="Kim N.-H."/>
            <person name="Lee O.R."/>
            <person name="Lee T.-H."/>
            <person name="Bashyal P."/>
            <person name="Kim T.-S."/>
            <person name="Lee W.-H."/>
            <person name="Kawkins C."/>
            <person name="Kim C.-K."/>
            <person name="Kim J.S."/>
            <person name="Ahn B.O."/>
            <person name="Rhee S.Y."/>
            <person name="Sohng J.K."/>
        </authorList>
    </citation>
    <scope>NUCLEOTIDE SEQUENCE</scope>
    <source>
        <tissue evidence="6">Leaf</tissue>
    </source>
</reference>
<accession>A0A835CI14</accession>
<dbReference type="InterPro" id="IPR034741">
    <property type="entry name" value="Terpene_cyclase-like_1_C"/>
</dbReference>
<dbReference type="Gene3D" id="1.50.10.130">
    <property type="entry name" value="Terpene synthase, N-terminal domain"/>
    <property type="match status" value="1"/>
</dbReference>
<keyword evidence="2" id="KW-0479">Metal-binding</keyword>
<gene>
    <name evidence="6" type="ORF">G2W53_005387</name>
</gene>
<dbReference type="InterPro" id="IPR008930">
    <property type="entry name" value="Terpenoid_cyclase/PrenylTrfase"/>
</dbReference>
<evidence type="ECO:0000313" key="7">
    <source>
        <dbReference type="Proteomes" id="UP000634136"/>
    </source>
</evidence>
<dbReference type="PANTHER" id="PTHR31225:SF234">
    <property type="entry name" value="TERPENE SYNTHASE 4-RELATED"/>
    <property type="match status" value="1"/>
</dbReference>
<evidence type="ECO:0000313" key="6">
    <source>
        <dbReference type="EMBL" id="KAF7843089.1"/>
    </source>
</evidence>
<dbReference type="Pfam" id="PF03936">
    <property type="entry name" value="Terpene_synth_C"/>
    <property type="match status" value="1"/>
</dbReference>
<dbReference type="GO" id="GO:0010333">
    <property type="term" value="F:terpene synthase activity"/>
    <property type="evidence" value="ECO:0007669"/>
    <property type="project" value="InterPro"/>
</dbReference>
<evidence type="ECO:0000256" key="2">
    <source>
        <dbReference type="ARBA" id="ARBA00022723"/>
    </source>
</evidence>
<dbReference type="SFLD" id="SFLDG01019">
    <property type="entry name" value="Terpene_Cyclase_Like_1_C_Termi"/>
    <property type="match status" value="1"/>
</dbReference>
<dbReference type="SFLD" id="SFLDS00005">
    <property type="entry name" value="Isoprenoid_Synthase_Type_I"/>
    <property type="match status" value="1"/>
</dbReference>
<feature type="domain" description="Terpene synthase N-terminal" evidence="4">
    <location>
        <begin position="50"/>
        <end position="208"/>
    </location>
</feature>
<keyword evidence="3" id="KW-0460">Magnesium</keyword>
<dbReference type="AlphaFoldDB" id="A0A835CI14"/>
<dbReference type="InterPro" id="IPR005630">
    <property type="entry name" value="Terpene_synthase_metal-bd"/>
</dbReference>
<evidence type="ECO:0000256" key="1">
    <source>
        <dbReference type="ARBA" id="ARBA00001946"/>
    </source>
</evidence>
<dbReference type="PANTHER" id="PTHR31225">
    <property type="entry name" value="OS04G0344100 PROTEIN-RELATED"/>
    <property type="match status" value="1"/>
</dbReference>
<keyword evidence="7" id="KW-1185">Reference proteome</keyword>
<dbReference type="Gene3D" id="1.10.600.10">
    <property type="entry name" value="Farnesyl Diphosphate Synthase"/>
    <property type="match status" value="1"/>
</dbReference>
<dbReference type="SUPFAM" id="SSF48239">
    <property type="entry name" value="Terpenoid cyclases/Protein prenyltransferases"/>
    <property type="match status" value="1"/>
</dbReference>
<dbReference type="InterPro" id="IPR050148">
    <property type="entry name" value="Terpene_synthase-like"/>
</dbReference>
<feature type="domain" description="Terpene synthase metal-binding" evidence="5">
    <location>
        <begin position="267"/>
        <end position="511"/>
    </location>
</feature>
<comment type="cofactor">
    <cofactor evidence="1">
        <name>Mg(2+)</name>
        <dbReference type="ChEBI" id="CHEBI:18420"/>
    </cofactor>
</comment>
<dbReference type="Proteomes" id="UP000634136">
    <property type="component" value="Unassembled WGS sequence"/>
</dbReference>
<organism evidence="6 7">
    <name type="scientific">Senna tora</name>
    <dbReference type="NCBI Taxonomy" id="362788"/>
    <lineage>
        <taxon>Eukaryota</taxon>
        <taxon>Viridiplantae</taxon>
        <taxon>Streptophyta</taxon>
        <taxon>Embryophyta</taxon>
        <taxon>Tracheophyta</taxon>
        <taxon>Spermatophyta</taxon>
        <taxon>Magnoliopsida</taxon>
        <taxon>eudicotyledons</taxon>
        <taxon>Gunneridae</taxon>
        <taxon>Pentapetalae</taxon>
        <taxon>rosids</taxon>
        <taxon>fabids</taxon>
        <taxon>Fabales</taxon>
        <taxon>Fabaceae</taxon>
        <taxon>Caesalpinioideae</taxon>
        <taxon>Cassia clade</taxon>
        <taxon>Senna</taxon>
    </lineage>
</organism>
<evidence type="ECO:0000259" key="5">
    <source>
        <dbReference type="Pfam" id="PF03936"/>
    </source>
</evidence>
<proteinExistence type="predicted"/>
<dbReference type="InterPro" id="IPR036965">
    <property type="entry name" value="Terpene_synth_N_sf"/>
</dbReference>
<dbReference type="Pfam" id="PF01397">
    <property type="entry name" value="Terpene_synth"/>
    <property type="match status" value="1"/>
</dbReference>
<protein>
    <submittedName>
        <fullName evidence="6">(3S,6E)-nerolidol synthase 1-like</fullName>
    </submittedName>
</protein>
<evidence type="ECO:0000259" key="4">
    <source>
        <dbReference type="Pfam" id="PF01397"/>
    </source>
</evidence>
<dbReference type="EMBL" id="JAAIUW010000002">
    <property type="protein sequence ID" value="KAF7843089.1"/>
    <property type="molecule type" value="Genomic_DNA"/>
</dbReference>
<dbReference type="InterPro" id="IPR008949">
    <property type="entry name" value="Isoprenoid_synthase_dom_sf"/>
</dbReference>
<comment type="caution">
    <text evidence="6">The sequence shown here is derived from an EMBL/GenBank/DDBJ whole genome shotgun (WGS) entry which is preliminary data.</text>
</comment>
<dbReference type="InterPro" id="IPR001906">
    <property type="entry name" value="Terpene_synth_N"/>
</dbReference>
<dbReference type="OrthoDB" id="1921927at2759"/>
<dbReference type="GO" id="GO:0016114">
    <property type="term" value="P:terpenoid biosynthetic process"/>
    <property type="evidence" value="ECO:0007669"/>
    <property type="project" value="InterPro"/>
</dbReference>
<name>A0A835CI14_9FABA</name>
<dbReference type="GO" id="GO:0000287">
    <property type="term" value="F:magnesium ion binding"/>
    <property type="evidence" value="ECO:0007669"/>
    <property type="project" value="InterPro"/>
</dbReference>
<dbReference type="SUPFAM" id="SSF48576">
    <property type="entry name" value="Terpenoid synthases"/>
    <property type="match status" value="1"/>
</dbReference>
<sequence length="585" mass="66993">MSLAHPFTQKPPFFVKQISGACTTKHKAKHIPQAASQQRLSFINDDIHIVHAKEVKNVRKVLVVKGRENAAEGLCMIDMIQRLGIEHHFEEEIESAIQNLMLQTHTFGAIDDQLQLRHVSLQFRLLRQQGCHVHADVFEQFKDKKGRLKQKFWGNIEGLIEVFEASHLSIEGENDVDQAGELSHRLLSSWLSSALIHDQHEAKVVANTLKYPIHTSLSRFTPRSFLFPNSQLNMTWLRPLQKLSKLDTQIVNSVHLKEIYAVSKWWKDLGLAKDLKFGRDEPIKWYMWSMACLTDPCFSEERIEITKPLSLVYIIDDIFDVYASMDELSLFVDAVSRWDLAASEQLPHYMKACFRALQDITNEFANKFQNKHGWNPRETLIKSWVRLCNAFMEEAKWLGSGKYPKAEEYLKNGIVSTGVHVALLHAFFLMGQGITKQNVDLMNDNDLPTIISSTATILRLCDDLEGDKDDGNINQASKDGSYLKCYMKDHPQVSIEQAKEHIRHKISDAWKCLNKECLTQSNPFPFSFTKLCLSAARMVPLMYSYDGYSPSRLEEHVKSLLCGDAIIQTQSIPEPIMSCDKYHIA</sequence>